<evidence type="ECO:0000313" key="1">
    <source>
        <dbReference type="EMBL" id="JAD47047.1"/>
    </source>
</evidence>
<name>A0A0A9AIY4_ARUDO</name>
<protein>
    <submittedName>
        <fullName evidence="1">Uncharacterized protein</fullName>
    </submittedName>
</protein>
<reference evidence="1" key="1">
    <citation type="submission" date="2014-09" db="EMBL/GenBank/DDBJ databases">
        <authorList>
            <person name="Magalhaes I.L.F."/>
            <person name="Oliveira U."/>
            <person name="Santos F.R."/>
            <person name="Vidigal T.H.D.A."/>
            <person name="Brescovit A.D."/>
            <person name="Santos A.J."/>
        </authorList>
    </citation>
    <scope>NUCLEOTIDE SEQUENCE</scope>
    <source>
        <tissue evidence="1">Shoot tissue taken approximately 20 cm above the soil surface</tissue>
    </source>
</reference>
<proteinExistence type="predicted"/>
<sequence length="13" mass="1601">MRTQPRQPPELFT</sequence>
<dbReference type="EMBL" id="GBRH01250848">
    <property type="protein sequence ID" value="JAD47047.1"/>
    <property type="molecule type" value="Transcribed_RNA"/>
</dbReference>
<reference evidence="1" key="2">
    <citation type="journal article" date="2015" name="Data Brief">
        <title>Shoot transcriptome of the giant reed, Arundo donax.</title>
        <authorList>
            <person name="Barrero R.A."/>
            <person name="Guerrero F.D."/>
            <person name="Moolhuijzen P."/>
            <person name="Goolsby J.A."/>
            <person name="Tidwell J."/>
            <person name="Bellgard S.E."/>
            <person name="Bellgard M.I."/>
        </authorList>
    </citation>
    <scope>NUCLEOTIDE SEQUENCE</scope>
    <source>
        <tissue evidence="1">Shoot tissue taken approximately 20 cm above the soil surface</tissue>
    </source>
</reference>
<organism evidence="1">
    <name type="scientific">Arundo donax</name>
    <name type="common">Giant reed</name>
    <name type="synonym">Donax arundinaceus</name>
    <dbReference type="NCBI Taxonomy" id="35708"/>
    <lineage>
        <taxon>Eukaryota</taxon>
        <taxon>Viridiplantae</taxon>
        <taxon>Streptophyta</taxon>
        <taxon>Embryophyta</taxon>
        <taxon>Tracheophyta</taxon>
        <taxon>Spermatophyta</taxon>
        <taxon>Magnoliopsida</taxon>
        <taxon>Liliopsida</taxon>
        <taxon>Poales</taxon>
        <taxon>Poaceae</taxon>
        <taxon>PACMAD clade</taxon>
        <taxon>Arundinoideae</taxon>
        <taxon>Arundineae</taxon>
        <taxon>Arundo</taxon>
    </lineage>
</organism>
<accession>A0A0A9AIY4</accession>